<keyword evidence="7 17" id="KW-0812">Transmembrane</keyword>
<keyword evidence="10 17" id="KW-0249">Electron transport</keyword>
<evidence type="ECO:0000256" key="6">
    <source>
        <dbReference type="ARBA" id="ARBA00022660"/>
    </source>
</evidence>
<evidence type="ECO:0000256" key="2">
    <source>
        <dbReference type="ARBA" id="ARBA00007012"/>
    </source>
</evidence>
<dbReference type="EMBL" id="JQ996537">
    <property type="protein sequence ID" value="AFK75829.1"/>
    <property type="molecule type" value="Genomic_DNA"/>
</dbReference>
<feature type="transmembrane region" description="Helical" evidence="17">
    <location>
        <begin position="96"/>
        <end position="115"/>
    </location>
</feature>
<keyword evidence="13 17" id="KW-0830">Ubiquinone</keyword>
<evidence type="ECO:0000313" key="26">
    <source>
        <dbReference type="EMBL" id="AFK75843.1"/>
    </source>
</evidence>
<feature type="transmembrane region" description="Helical" evidence="17">
    <location>
        <begin position="275"/>
        <end position="294"/>
    </location>
</feature>
<evidence type="ECO:0000256" key="13">
    <source>
        <dbReference type="ARBA" id="ARBA00023075"/>
    </source>
</evidence>
<keyword evidence="12 17" id="KW-0520">NAD</keyword>
<comment type="function">
    <text evidence="17">Core subunit of the mitochondrial membrane respiratory chain NADH dehydrogenase (Complex I) which catalyzes electron transfer from NADH through the respiratory chain, using ubiquinone as an electron acceptor. Essential for the catalytic activity and assembly of complex I.</text>
</comment>
<dbReference type="EMBL" id="JQ996543">
    <property type="protein sequence ID" value="AFK75835.1"/>
    <property type="molecule type" value="Genomic_DNA"/>
</dbReference>
<feature type="transmembrane region" description="Helical" evidence="17">
    <location>
        <begin position="152"/>
        <end position="171"/>
    </location>
</feature>
<dbReference type="EMBL" id="JQ996514">
    <property type="protein sequence ID" value="AFK75806.1"/>
    <property type="molecule type" value="Genomic_DNA"/>
</dbReference>
<accession>I3V9J4</accession>
<dbReference type="InterPro" id="IPR003917">
    <property type="entry name" value="NADH_UbQ_OxRdtase_chain2"/>
</dbReference>
<organism evidence="23">
    <name type="scientific">Locustella luscinioides</name>
    <name type="common">Savi's warbler</name>
    <dbReference type="NCBI Taxonomy" id="68490"/>
    <lineage>
        <taxon>Eukaryota</taxon>
        <taxon>Metazoa</taxon>
        <taxon>Chordata</taxon>
        <taxon>Craniata</taxon>
        <taxon>Vertebrata</taxon>
        <taxon>Euteleostomi</taxon>
        <taxon>Archelosauria</taxon>
        <taxon>Archosauria</taxon>
        <taxon>Dinosauria</taxon>
        <taxon>Saurischia</taxon>
        <taxon>Theropoda</taxon>
        <taxon>Coelurosauria</taxon>
        <taxon>Aves</taxon>
        <taxon>Neognathae</taxon>
        <taxon>Neoaves</taxon>
        <taxon>Telluraves</taxon>
        <taxon>Australaves</taxon>
        <taxon>Passeriformes</taxon>
        <taxon>Sylvioidea</taxon>
        <taxon>Locustellidae</taxon>
        <taxon>Locustella</taxon>
    </lineage>
</organism>
<dbReference type="EMBL" id="JQ996538">
    <property type="protein sequence ID" value="AFK75830.1"/>
    <property type="molecule type" value="Genomic_DNA"/>
</dbReference>
<evidence type="ECO:0000259" key="18">
    <source>
        <dbReference type="Pfam" id="PF00361"/>
    </source>
</evidence>
<dbReference type="GO" id="GO:0005743">
    <property type="term" value="C:mitochondrial inner membrane"/>
    <property type="evidence" value="ECO:0007669"/>
    <property type="project" value="UniProtKB-SubCell"/>
</dbReference>
<geneLocation type="mitochondrion" evidence="23"/>
<dbReference type="EMBL" id="JQ996535">
    <property type="protein sequence ID" value="AFK75827.1"/>
    <property type="molecule type" value="Genomic_DNA"/>
</dbReference>
<dbReference type="PANTHER" id="PTHR46552">
    <property type="entry name" value="NADH-UBIQUINONE OXIDOREDUCTASE CHAIN 2"/>
    <property type="match status" value="1"/>
</dbReference>
<keyword evidence="15 17" id="KW-0472">Membrane</keyword>
<feature type="transmembrane region" description="Helical" evidence="17">
    <location>
        <begin position="203"/>
        <end position="225"/>
    </location>
</feature>
<evidence type="ECO:0000256" key="11">
    <source>
        <dbReference type="ARBA" id="ARBA00022989"/>
    </source>
</evidence>
<proteinExistence type="inferred from homology"/>
<feature type="domain" description="NADH:quinone oxidoreductase/Mrp antiporter transmembrane" evidence="18">
    <location>
        <begin position="23"/>
        <end position="288"/>
    </location>
</feature>
<keyword evidence="5" id="KW-0813">Transport</keyword>
<dbReference type="PRINTS" id="PR01436">
    <property type="entry name" value="NADHDHGNASE2"/>
</dbReference>
<evidence type="ECO:0000256" key="16">
    <source>
        <dbReference type="ARBA" id="ARBA00049551"/>
    </source>
</evidence>
<evidence type="ECO:0000256" key="3">
    <source>
        <dbReference type="ARBA" id="ARBA00012944"/>
    </source>
</evidence>
<evidence type="ECO:0000259" key="19">
    <source>
        <dbReference type="Pfam" id="PF06444"/>
    </source>
</evidence>
<dbReference type="GO" id="GO:0008137">
    <property type="term" value="F:NADH dehydrogenase (ubiquinone) activity"/>
    <property type="evidence" value="ECO:0007669"/>
    <property type="project" value="UniProtKB-EC"/>
</dbReference>
<dbReference type="EMBL" id="JQ996520">
    <property type="protein sequence ID" value="AFK75812.1"/>
    <property type="molecule type" value="Genomic_DNA"/>
</dbReference>
<evidence type="ECO:0000256" key="9">
    <source>
        <dbReference type="ARBA" id="ARBA00022967"/>
    </source>
</evidence>
<evidence type="ECO:0000313" key="22">
    <source>
        <dbReference type="EMBL" id="AFK75827.1"/>
    </source>
</evidence>
<dbReference type="Pfam" id="PF06444">
    <property type="entry name" value="NADH_dehy_S2_C"/>
    <property type="match status" value="1"/>
</dbReference>
<evidence type="ECO:0000256" key="14">
    <source>
        <dbReference type="ARBA" id="ARBA00023128"/>
    </source>
</evidence>
<dbReference type="InterPro" id="IPR050175">
    <property type="entry name" value="Complex_I_Subunit_2"/>
</dbReference>
<evidence type="ECO:0000256" key="15">
    <source>
        <dbReference type="ARBA" id="ARBA00023136"/>
    </source>
</evidence>
<comment type="subcellular location">
    <subcellularLocation>
        <location evidence="1 17">Mitochondrion inner membrane</location>
        <topology evidence="1 17">Multi-pass membrane protein</topology>
    </subcellularLocation>
</comment>
<sequence>MNPQAKLIFTISLLMGTTITISSNHWVMAWAGLEINTLAILPLISKSHHPRAIEAATKYFLTQAAASALVLFSSMTNAWYTGQWDITQLTHPTSCLVLTTAIAMKLGLVPFHFWFPEVLQGSSLTTGLLLSTIMKLPPIALLYMTSNTLNPTLLTSMAILSAALGGWMGLNQTQIRKILAFSSISHLGWMTIIIVYNPKLTLLNFYLYALMTMAVFLTLNSINTLKLSTLMTTWTKTPALSAMLFLTLLSLAGLPPLTGFLPKWLIIQELTKQNMALAAVALSILSLLGLFFYLRLAYCATITLPPHTTNHMKLWHTNKPTSSSISILTTVSTTLLPISPLISTMI</sequence>
<comment type="similarity">
    <text evidence="2 17">Belongs to the complex I subunit 2 family.</text>
</comment>
<dbReference type="PANTHER" id="PTHR46552:SF1">
    <property type="entry name" value="NADH-UBIQUINONE OXIDOREDUCTASE CHAIN 2"/>
    <property type="match status" value="1"/>
</dbReference>
<feature type="domain" description="NADH dehydrogenase subunit 2 C-terminal" evidence="19">
    <location>
        <begin position="290"/>
        <end position="342"/>
    </location>
</feature>
<feature type="transmembrane region" description="Helical" evidence="17">
    <location>
        <begin position="237"/>
        <end position="255"/>
    </location>
</feature>
<evidence type="ECO:0000256" key="7">
    <source>
        <dbReference type="ARBA" id="ARBA00022692"/>
    </source>
</evidence>
<keyword evidence="9 17" id="KW-1278">Translocase</keyword>
<feature type="transmembrane region" description="Helical" evidence="17">
    <location>
        <begin position="178"/>
        <end position="197"/>
    </location>
</feature>
<dbReference type="GO" id="GO:0006120">
    <property type="term" value="P:mitochondrial electron transport, NADH to ubiquinone"/>
    <property type="evidence" value="ECO:0007669"/>
    <property type="project" value="InterPro"/>
</dbReference>
<evidence type="ECO:0000256" key="12">
    <source>
        <dbReference type="ARBA" id="ARBA00023027"/>
    </source>
</evidence>
<keyword evidence="11 17" id="KW-1133">Transmembrane helix</keyword>
<reference evidence="23" key="1">
    <citation type="journal article" date="2012" name="PLoS ONE">
        <title>Phylogeography of a Habitat Specialist with High Dispersal Capability: The Savi's Warbler Locustella luscinioides.</title>
        <authorList>
            <person name="Neto J.M."/>
            <person name="Arroyo J.L."/>
            <person name="Bargain B."/>
            <person name="Monros J.S."/>
            <person name="Matrai N."/>
            <person name="Prochazka P."/>
            <person name="Zehtindjiev P."/>
        </authorList>
    </citation>
    <scope>NUCLEOTIDE SEQUENCE</scope>
    <source>
        <strain evidence="21">H46</strain>
        <strain evidence="20">H47</strain>
        <strain evidence="24">H48</strain>
        <strain evidence="25">H49</strain>
        <strain evidence="26">H50</strain>
        <strain evidence="23">H51</strain>
        <strain evidence="22">H52</strain>
    </source>
</reference>
<evidence type="ECO:0000256" key="8">
    <source>
        <dbReference type="ARBA" id="ARBA00022792"/>
    </source>
</evidence>
<name>I3V9J4_9PASS</name>
<evidence type="ECO:0000256" key="5">
    <source>
        <dbReference type="ARBA" id="ARBA00022448"/>
    </source>
</evidence>
<evidence type="ECO:0000313" key="20">
    <source>
        <dbReference type="EMBL" id="AFK75806.1"/>
    </source>
</evidence>
<evidence type="ECO:0000313" key="21">
    <source>
        <dbReference type="EMBL" id="AFK75812.1"/>
    </source>
</evidence>
<keyword evidence="14 17" id="KW-0496">Mitochondrion</keyword>
<dbReference type="InterPro" id="IPR010933">
    <property type="entry name" value="NADH_DH_su2_C"/>
</dbReference>
<protein>
    <recommendedName>
        <fullName evidence="4 17">NADH-ubiquinone oxidoreductase chain 2</fullName>
        <ecNumber evidence="3 17">7.1.1.2</ecNumber>
    </recommendedName>
</protein>
<dbReference type="EMBL" id="JQ996551">
    <property type="protein sequence ID" value="AFK75843.1"/>
    <property type="molecule type" value="Genomic_DNA"/>
</dbReference>
<keyword evidence="8 17" id="KW-0999">Mitochondrion inner membrane</keyword>
<evidence type="ECO:0000256" key="10">
    <source>
        <dbReference type="ARBA" id="ARBA00022982"/>
    </source>
</evidence>
<keyword evidence="6 17" id="KW-0679">Respiratory chain</keyword>
<evidence type="ECO:0000256" key="4">
    <source>
        <dbReference type="ARBA" id="ARBA00021008"/>
    </source>
</evidence>
<dbReference type="EC" id="7.1.1.2" evidence="3 17"/>
<dbReference type="Pfam" id="PF00361">
    <property type="entry name" value="Proton_antipo_M"/>
    <property type="match status" value="1"/>
</dbReference>
<dbReference type="AlphaFoldDB" id="I3V9J4"/>
<evidence type="ECO:0000313" key="24">
    <source>
        <dbReference type="EMBL" id="AFK75830.1"/>
    </source>
</evidence>
<dbReference type="InterPro" id="IPR001750">
    <property type="entry name" value="ND/Mrp_TM"/>
</dbReference>
<comment type="catalytic activity">
    <reaction evidence="16 17">
        <text>a ubiquinone + NADH + 5 H(+)(in) = a ubiquinol + NAD(+) + 4 H(+)(out)</text>
        <dbReference type="Rhea" id="RHEA:29091"/>
        <dbReference type="Rhea" id="RHEA-COMP:9565"/>
        <dbReference type="Rhea" id="RHEA-COMP:9566"/>
        <dbReference type="ChEBI" id="CHEBI:15378"/>
        <dbReference type="ChEBI" id="CHEBI:16389"/>
        <dbReference type="ChEBI" id="CHEBI:17976"/>
        <dbReference type="ChEBI" id="CHEBI:57540"/>
        <dbReference type="ChEBI" id="CHEBI:57945"/>
        <dbReference type="EC" id="7.1.1.2"/>
    </reaction>
</comment>
<feature type="transmembrane region" description="Helical" evidence="17">
    <location>
        <begin position="56"/>
        <end position="76"/>
    </location>
</feature>
<evidence type="ECO:0000256" key="1">
    <source>
        <dbReference type="ARBA" id="ARBA00004448"/>
    </source>
</evidence>
<evidence type="ECO:0000313" key="23">
    <source>
        <dbReference type="EMBL" id="AFK75829.1"/>
    </source>
</evidence>
<evidence type="ECO:0000313" key="25">
    <source>
        <dbReference type="EMBL" id="AFK75835.1"/>
    </source>
</evidence>
<evidence type="ECO:0000256" key="17">
    <source>
        <dbReference type="RuleBase" id="RU003403"/>
    </source>
</evidence>